<dbReference type="Pfam" id="PF00152">
    <property type="entry name" value="tRNA-synt_2"/>
    <property type="match status" value="1"/>
</dbReference>
<dbReference type="PANTHER" id="PTHR22594:SF5">
    <property type="entry name" value="ASPARTATE--TRNA LIGASE, MITOCHONDRIAL"/>
    <property type="match status" value="1"/>
</dbReference>
<feature type="region of interest" description="Disordered" evidence="8">
    <location>
        <begin position="565"/>
        <end position="587"/>
    </location>
</feature>
<dbReference type="GO" id="GO:0005524">
    <property type="term" value="F:ATP binding"/>
    <property type="evidence" value="ECO:0007669"/>
    <property type="project" value="UniProtKB-UniRule"/>
</dbReference>
<dbReference type="Gene3D" id="3.30.1360.30">
    <property type="entry name" value="GAD-like domain"/>
    <property type="match status" value="1"/>
</dbReference>
<dbReference type="Gene3D" id="3.30.930.10">
    <property type="entry name" value="Bira Bifunctional Protein, Domain 2"/>
    <property type="match status" value="1"/>
</dbReference>
<proteinExistence type="inferred from homology"/>
<dbReference type="CDD" id="cd04317">
    <property type="entry name" value="EcAspRS_like_N"/>
    <property type="match status" value="1"/>
</dbReference>
<evidence type="ECO:0000313" key="10">
    <source>
        <dbReference type="EMBL" id="GFG76173.1"/>
    </source>
</evidence>
<feature type="binding site" evidence="7">
    <location>
        <begin position="534"/>
        <end position="537"/>
    </location>
    <ligand>
        <name>ATP</name>
        <dbReference type="ChEBI" id="CHEBI:30616"/>
    </ligand>
</feature>
<dbReference type="SUPFAM" id="SSF55261">
    <property type="entry name" value="GAD domain-like"/>
    <property type="match status" value="1"/>
</dbReference>
<dbReference type="InterPro" id="IPR047089">
    <property type="entry name" value="Asp-tRNA-ligase_1_N"/>
</dbReference>
<feature type="binding site" evidence="7">
    <location>
        <position position="489"/>
    </location>
    <ligand>
        <name>L-aspartate</name>
        <dbReference type="ChEBI" id="CHEBI:29991"/>
    </ligand>
</feature>
<dbReference type="InterPro" id="IPR002312">
    <property type="entry name" value="Asp/Asn-tRNA-synth_IIb"/>
</dbReference>
<feature type="binding site" evidence="7">
    <location>
        <begin position="216"/>
        <end position="218"/>
    </location>
    <ligand>
        <name>ATP</name>
        <dbReference type="ChEBI" id="CHEBI:30616"/>
    </ligand>
</feature>
<dbReference type="InterPro" id="IPR045864">
    <property type="entry name" value="aa-tRNA-synth_II/BPL/LPL"/>
</dbReference>
<evidence type="ECO:0000256" key="3">
    <source>
        <dbReference type="ARBA" id="ARBA00022741"/>
    </source>
</evidence>
<keyword evidence="5 7" id="KW-0648">Protein biosynthesis</keyword>
<gene>
    <name evidence="7 10" type="primary">aspS</name>
    <name evidence="10" type="ORF">MBOT_35380</name>
</gene>
<protein>
    <recommendedName>
        <fullName evidence="7">Aspartate--tRNA(Asp/Asn) ligase</fullName>
        <ecNumber evidence="7">6.1.1.23</ecNumber>
    </recommendedName>
    <alternativeName>
        <fullName evidence="7">Aspartyl-tRNA synthetase</fullName>
        <shortName evidence="7">AspRS</shortName>
    </alternativeName>
    <alternativeName>
        <fullName evidence="7">Non-discriminating aspartyl-tRNA synthetase</fullName>
        <shortName evidence="7">ND-AspRS</shortName>
    </alternativeName>
</protein>
<evidence type="ECO:0000256" key="1">
    <source>
        <dbReference type="ARBA" id="ARBA00006303"/>
    </source>
</evidence>
<dbReference type="InterPro" id="IPR004524">
    <property type="entry name" value="Asp-tRNA-ligase_1"/>
</dbReference>
<dbReference type="NCBIfam" id="NF001750">
    <property type="entry name" value="PRK00476.1"/>
    <property type="match status" value="1"/>
</dbReference>
<keyword evidence="7" id="KW-0963">Cytoplasm</keyword>
<dbReference type="EC" id="6.1.1.23" evidence="7"/>
<dbReference type="Pfam" id="PF01336">
    <property type="entry name" value="tRNA_anti-codon"/>
    <property type="match status" value="1"/>
</dbReference>
<evidence type="ECO:0000256" key="8">
    <source>
        <dbReference type="SAM" id="MobiDB-lite"/>
    </source>
</evidence>
<evidence type="ECO:0000256" key="5">
    <source>
        <dbReference type="ARBA" id="ARBA00022917"/>
    </source>
</evidence>
<comment type="caution">
    <text evidence="10">The sequence shown here is derived from an EMBL/GenBank/DDBJ whole genome shotgun (WGS) entry which is preliminary data.</text>
</comment>
<dbReference type="InterPro" id="IPR012340">
    <property type="entry name" value="NA-bd_OB-fold"/>
</dbReference>
<keyword evidence="3 7" id="KW-0547">Nucleotide-binding</keyword>
<evidence type="ECO:0000256" key="4">
    <source>
        <dbReference type="ARBA" id="ARBA00022840"/>
    </source>
</evidence>
<dbReference type="NCBIfam" id="TIGR00459">
    <property type="entry name" value="aspS_bact"/>
    <property type="match status" value="1"/>
</dbReference>
<reference evidence="10 11" key="1">
    <citation type="journal article" date="2019" name="Emerg. Microbes Infect.">
        <title>Comprehensive subspecies identification of 175 nontuberculous mycobacteria species based on 7547 genomic profiles.</title>
        <authorList>
            <person name="Matsumoto Y."/>
            <person name="Kinjo T."/>
            <person name="Motooka D."/>
            <person name="Nabeya D."/>
            <person name="Jung N."/>
            <person name="Uechi K."/>
            <person name="Horii T."/>
            <person name="Iida T."/>
            <person name="Fujita J."/>
            <person name="Nakamura S."/>
        </authorList>
    </citation>
    <scope>NUCLEOTIDE SEQUENCE [LARGE SCALE GENOMIC DNA]</scope>
    <source>
        <strain evidence="10 11">JCM 17322</strain>
    </source>
</reference>
<name>A0A7I9Y2R2_9MYCO</name>
<sequence length="587" mass="63586">MLRSHAAGSLRASDAGQKVTLAGWVARRRDHGGVIFIDLRDASGVAQVVFRAADVLAQAHRLRTEFCIAVDGVVEIRPRGNENPELATGEVEVNATVLTVLGECAPLPFQLDEPAGEELRLKYRYLDLRRDGPGSAIRLRSKVNAAAREVLARHDFVEIETPTLTRSTPEGARDFLVPARLQPGMFYALPQSPQLFKQLLMVAGMERYYQIARCYRDEDFRADRQPEFTQLDMEMSFVTAEDVIAISEEILAAVWALIGYRLPTPIPRISYAEAMRRFGTDKPDLRFGLELVECTDFFRHTAFRVFQAPYVGAVVMPGGAAQPRRTLDAWQDWAKQRGHKGLAYVLVGQDGSLSGPVAKNLSDAERAGLAAHVGASPGDCIFFSAGPVKASRALLGAARAEIAQRLGLIDPDAWAFVWVVDPPLFEPADEATAAGEVTVGAGAWTAVHHAFTAPKAEALEFLDSDPGAVLADAYDIVCNGHEIGGGSIRIHRRDIQERVFAVMGLDQAEAEDKFGFLLEAFLFGAPPHGGIAFGWDRITALLAGADSIRDVIAFPKTGGGVDPLTGAPAPITAQQRKESGIDVKPTG</sequence>
<comment type="subunit">
    <text evidence="7">Homodimer.</text>
</comment>
<dbReference type="GO" id="GO:0050560">
    <property type="term" value="F:aspartate-tRNA(Asn) ligase activity"/>
    <property type="evidence" value="ECO:0007669"/>
    <property type="project" value="UniProtKB-EC"/>
</dbReference>
<dbReference type="AlphaFoldDB" id="A0A7I9Y2R2"/>
<dbReference type="Gene3D" id="2.40.50.140">
    <property type="entry name" value="Nucleic acid-binding proteins"/>
    <property type="match status" value="1"/>
</dbReference>
<dbReference type="InterPro" id="IPR004115">
    <property type="entry name" value="GAD-like_sf"/>
</dbReference>
<feature type="site" description="Important for tRNA non-discrimination" evidence="7">
    <location>
        <position position="31"/>
    </location>
</feature>
<feature type="binding site" evidence="7">
    <location>
        <position position="225"/>
    </location>
    <ligand>
        <name>ATP</name>
        <dbReference type="ChEBI" id="CHEBI:30616"/>
    </ligand>
</feature>
<feature type="binding site" evidence="7">
    <location>
        <position position="216"/>
    </location>
    <ligand>
        <name>L-aspartate</name>
        <dbReference type="ChEBI" id="CHEBI:29991"/>
    </ligand>
</feature>
<evidence type="ECO:0000256" key="2">
    <source>
        <dbReference type="ARBA" id="ARBA00022598"/>
    </source>
</evidence>
<dbReference type="GO" id="GO:0004815">
    <property type="term" value="F:aspartate-tRNA ligase activity"/>
    <property type="evidence" value="ECO:0007669"/>
    <property type="project" value="UniProtKB-UniRule"/>
</dbReference>
<evidence type="ECO:0000259" key="9">
    <source>
        <dbReference type="PROSITE" id="PS50862"/>
    </source>
</evidence>
<dbReference type="HAMAP" id="MF_00044">
    <property type="entry name" value="Asp_tRNA_synth_type1"/>
    <property type="match status" value="1"/>
</dbReference>
<feature type="site" description="Important for tRNA non-discrimination" evidence="7">
    <location>
        <position position="80"/>
    </location>
</feature>
<dbReference type="RefSeq" id="WP_163759308.1">
    <property type="nucleotide sequence ID" value="NZ_BLKW01000004.1"/>
</dbReference>
<dbReference type="GO" id="GO:0006422">
    <property type="term" value="P:aspartyl-tRNA aminoacylation"/>
    <property type="evidence" value="ECO:0007669"/>
    <property type="project" value="UniProtKB-UniRule"/>
</dbReference>
<dbReference type="SUPFAM" id="SSF55681">
    <property type="entry name" value="Class II aaRS and biotin synthetases"/>
    <property type="match status" value="1"/>
</dbReference>
<organism evidence="10 11">
    <name type="scientific">Mycobacterium botniense</name>
    <dbReference type="NCBI Taxonomy" id="84962"/>
    <lineage>
        <taxon>Bacteria</taxon>
        <taxon>Bacillati</taxon>
        <taxon>Actinomycetota</taxon>
        <taxon>Actinomycetes</taxon>
        <taxon>Mycobacteriales</taxon>
        <taxon>Mycobacteriaceae</taxon>
        <taxon>Mycobacterium</taxon>
    </lineage>
</organism>
<dbReference type="InterPro" id="IPR029351">
    <property type="entry name" value="GAD_dom"/>
</dbReference>
<dbReference type="GO" id="GO:0003676">
    <property type="term" value="F:nucleic acid binding"/>
    <property type="evidence" value="ECO:0007669"/>
    <property type="project" value="InterPro"/>
</dbReference>
<keyword evidence="4 7" id="KW-0067">ATP-binding</keyword>
<feature type="binding site" evidence="7">
    <location>
        <position position="170"/>
    </location>
    <ligand>
        <name>L-aspartate</name>
        <dbReference type="ChEBI" id="CHEBI:29991"/>
    </ligand>
</feature>
<dbReference type="PROSITE" id="PS50862">
    <property type="entry name" value="AA_TRNA_LIGASE_II"/>
    <property type="match status" value="1"/>
</dbReference>
<dbReference type="CDD" id="cd00777">
    <property type="entry name" value="AspRS_core"/>
    <property type="match status" value="1"/>
</dbReference>
<dbReference type="Proteomes" id="UP000465361">
    <property type="component" value="Unassembled WGS sequence"/>
</dbReference>
<accession>A0A7I9Y2R2</accession>
<dbReference type="SUPFAM" id="SSF50249">
    <property type="entry name" value="Nucleic acid-binding proteins"/>
    <property type="match status" value="1"/>
</dbReference>
<dbReference type="PRINTS" id="PR01042">
    <property type="entry name" value="TRNASYNTHASP"/>
</dbReference>
<keyword evidence="6 7" id="KW-0030">Aminoacyl-tRNA synthetase</keyword>
<dbReference type="PANTHER" id="PTHR22594">
    <property type="entry name" value="ASPARTYL/LYSYL-TRNA SYNTHETASE"/>
    <property type="match status" value="1"/>
</dbReference>
<feature type="region of interest" description="Aspartate" evidence="7">
    <location>
        <begin position="194"/>
        <end position="197"/>
    </location>
</feature>
<comment type="function">
    <text evidence="7">Aspartyl-tRNA synthetase with relaxed tRNA specificity since it is able to aspartylate not only its cognate tRNA(Asp) but also tRNA(Asn). Reaction proceeds in two steps: L-aspartate is first activated by ATP to form Asp-AMP and then transferred to the acceptor end of tRNA(Asp/Asn).</text>
</comment>
<comment type="catalytic activity">
    <reaction evidence="7">
        <text>tRNA(Asx) + L-aspartate + ATP = L-aspartyl-tRNA(Asx) + AMP + diphosphate</text>
        <dbReference type="Rhea" id="RHEA:18349"/>
        <dbReference type="Rhea" id="RHEA-COMP:9710"/>
        <dbReference type="Rhea" id="RHEA-COMP:9711"/>
        <dbReference type="ChEBI" id="CHEBI:29991"/>
        <dbReference type="ChEBI" id="CHEBI:30616"/>
        <dbReference type="ChEBI" id="CHEBI:33019"/>
        <dbReference type="ChEBI" id="CHEBI:78442"/>
        <dbReference type="ChEBI" id="CHEBI:78516"/>
        <dbReference type="ChEBI" id="CHEBI:456215"/>
        <dbReference type="EC" id="6.1.1.23"/>
    </reaction>
</comment>
<dbReference type="InterPro" id="IPR004365">
    <property type="entry name" value="NA-bd_OB_tRNA"/>
</dbReference>
<dbReference type="Pfam" id="PF02938">
    <property type="entry name" value="GAD"/>
    <property type="match status" value="1"/>
</dbReference>
<dbReference type="GO" id="GO:0005737">
    <property type="term" value="C:cytoplasm"/>
    <property type="evidence" value="ECO:0007669"/>
    <property type="project" value="UniProtKB-SubCell"/>
</dbReference>
<keyword evidence="11" id="KW-1185">Reference proteome</keyword>
<evidence type="ECO:0000256" key="7">
    <source>
        <dbReference type="HAMAP-Rule" id="MF_00044"/>
    </source>
</evidence>
<feature type="domain" description="Aminoacyl-transfer RNA synthetases class-II family profile" evidence="9">
    <location>
        <begin position="137"/>
        <end position="563"/>
    </location>
</feature>
<comment type="subcellular location">
    <subcellularLocation>
        <location evidence="7">Cytoplasm</location>
    </subcellularLocation>
</comment>
<feature type="binding site" evidence="7">
    <location>
        <position position="448"/>
    </location>
    <ligand>
        <name>L-aspartate</name>
        <dbReference type="ChEBI" id="CHEBI:29991"/>
    </ligand>
</feature>
<evidence type="ECO:0000256" key="6">
    <source>
        <dbReference type="ARBA" id="ARBA00023146"/>
    </source>
</evidence>
<dbReference type="InterPro" id="IPR004364">
    <property type="entry name" value="Aa-tRNA-synt_II"/>
</dbReference>
<comment type="similarity">
    <text evidence="1 7">Belongs to the class-II aminoacyl-tRNA synthetase family. Type 1 subfamily.</text>
</comment>
<dbReference type="InterPro" id="IPR047090">
    <property type="entry name" value="AspRS_core"/>
</dbReference>
<feature type="binding site" evidence="7">
    <location>
        <position position="482"/>
    </location>
    <ligand>
        <name>ATP</name>
        <dbReference type="ChEBI" id="CHEBI:30616"/>
    </ligand>
</feature>
<dbReference type="InterPro" id="IPR006195">
    <property type="entry name" value="aa-tRNA-synth_II"/>
</dbReference>
<dbReference type="EMBL" id="BLKW01000004">
    <property type="protein sequence ID" value="GFG76173.1"/>
    <property type="molecule type" value="Genomic_DNA"/>
</dbReference>
<keyword evidence="2 7" id="KW-0436">Ligase</keyword>
<evidence type="ECO:0000313" key="11">
    <source>
        <dbReference type="Proteomes" id="UP000465361"/>
    </source>
</evidence>